<dbReference type="InterPro" id="IPR027383">
    <property type="entry name" value="Znf_put"/>
</dbReference>
<evidence type="ECO:0000313" key="6">
    <source>
        <dbReference type="EMBL" id="SFH31685.1"/>
    </source>
</evidence>
<organism evidence="6 7">
    <name type="scientific">Desulfotruncus arcticus DSM 17038</name>
    <dbReference type="NCBI Taxonomy" id="1121424"/>
    <lineage>
        <taxon>Bacteria</taxon>
        <taxon>Bacillati</taxon>
        <taxon>Bacillota</taxon>
        <taxon>Clostridia</taxon>
        <taxon>Eubacteriales</taxon>
        <taxon>Desulfallaceae</taxon>
        <taxon>Desulfotruncus</taxon>
    </lineage>
</organism>
<feature type="domain" description="Putative zinc-finger" evidence="5">
    <location>
        <begin position="3"/>
        <end position="37"/>
    </location>
</feature>
<dbReference type="Gene3D" id="1.10.10.1320">
    <property type="entry name" value="Anti-sigma factor, zinc-finger domain"/>
    <property type="match status" value="1"/>
</dbReference>
<feature type="compositionally biased region" description="Basic and acidic residues" evidence="4">
    <location>
        <begin position="243"/>
        <end position="254"/>
    </location>
</feature>
<dbReference type="RefSeq" id="WP_092475145.1">
    <property type="nucleotide sequence ID" value="NZ_FOOX01000024.1"/>
</dbReference>
<evidence type="ECO:0000256" key="3">
    <source>
        <dbReference type="SAM" id="Coils"/>
    </source>
</evidence>
<dbReference type="OrthoDB" id="9808253at2"/>
<dbReference type="Pfam" id="PF13490">
    <property type="entry name" value="zf-HC2"/>
    <property type="match status" value="1"/>
</dbReference>
<feature type="compositionally biased region" description="Basic and acidic residues" evidence="4">
    <location>
        <begin position="166"/>
        <end position="180"/>
    </location>
</feature>
<dbReference type="AlphaFoldDB" id="A0A1I2Z235"/>
<feature type="compositionally biased region" description="Basic and acidic residues" evidence="4">
    <location>
        <begin position="135"/>
        <end position="145"/>
    </location>
</feature>
<dbReference type="Proteomes" id="UP000199337">
    <property type="component" value="Unassembled WGS sequence"/>
</dbReference>
<evidence type="ECO:0000313" key="7">
    <source>
        <dbReference type="Proteomes" id="UP000199337"/>
    </source>
</evidence>
<evidence type="ECO:0000259" key="5">
    <source>
        <dbReference type="Pfam" id="PF13490"/>
    </source>
</evidence>
<evidence type="ECO:0000256" key="2">
    <source>
        <dbReference type="ARBA" id="ARBA00024438"/>
    </source>
</evidence>
<feature type="compositionally biased region" description="Polar residues" evidence="4">
    <location>
        <begin position="147"/>
        <end position="163"/>
    </location>
</feature>
<sequence>MRCQDIREQLSAYIDGMLDSSLEARVKLHIASCEDCRLEYEDLMTAVELLKSLPEITPPPDFNLKLQAKLSNLNPRVEVPGKIGLLGRLVRGKWSGPLAAAAVICLTVGVTALWYDQQHGDMFNPVVQNQIVDDSGRTRHSDDAKTGSGSHNQAVESDNLSNNSKKKTEVVDSNPHERVAVPEANQGQQQQIYAGAPSGQIKQQDEKSTGAADLQSFGSADIQVGSKSGIAAEQTQPPVGVMRQKDAPAVDDRPAVPGIKAAPDIKNTPDLKDTSDLTEAPNFSMMKASPMKEADVPHMAREYRATWEPGDDATAFISDMAVKYDGIIEYEPHEAGQHWVLWLPGANVTAFLGELSKSGSLEVKTEDRDLTGKYQQIENKINELKEREQWLLQNNNTKELATLEQQIQQQSQALAEINKETSMSMIILTVK</sequence>
<evidence type="ECO:0000256" key="4">
    <source>
        <dbReference type="SAM" id="MobiDB-lite"/>
    </source>
</evidence>
<protein>
    <recommendedName>
        <fullName evidence="2">Anti-sigma-W factor RsiW</fullName>
    </recommendedName>
</protein>
<proteinExistence type="inferred from homology"/>
<gene>
    <name evidence="6" type="ORF">SAMN05660649_04715</name>
</gene>
<reference evidence="7" key="1">
    <citation type="submission" date="2016-10" db="EMBL/GenBank/DDBJ databases">
        <authorList>
            <person name="Varghese N."/>
            <person name="Submissions S."/>
        </authorList>
    </citation>
    <scope>NUCLEOTIDE SEQUENCE [LARGE SCALE GENOMIC DNA]</scope>
    <source>
        <strain evidence="7">DSM 17038</strain>
    </source>
</reference>
<dbReference type="STRING" id="341036.SAMN05660649_04715"/>
<keyword evidence="6" id="KW-0863">Zinc-finger</keyword>
<comment type="similarity">
    <text evidence="1">Belongs to the zinc-associated anti-sigma factor (ZAS) superfamily. Anti-sigma-W factor family.</text>
</comment>
<keyword evidence="7" id="KW-1185">Reference proteome</keyword>
<dbReference type="GO" id="GO:0008270">
    <property type="term" value="F:zinc ion binding"/>
    <property type="evidence" value="ECO:0007669"/>
    <property type="project" value="UniProtKB-KW"/>
</dbReference>
<name>A0A1I2Z235_9FIRM</name>
<dbReference type="InterPro" id="IPR041916">
    <property type="entry name" value="Anti_sigma_zinc_sf"/>
</dbReference>
<feature type="region of interest" description="Disordered" evidence="4">
    <location>
        <begin position="228"/>
        <end position="277"/>
    </location>
</feature>
<keyword evidence="3" id="KW-0175">Coiled coil</keyword>
<keyword evidence="6" id="KW-0862">Zinc</keyword>
<feature type="coiled-coil region" evidence="3">
    <location>
        <begin position="367"/>
        <end position="420"/>
    </location>
</feature>
<feature type="region of interest" description="Disordered" evidence="4">
    <location>
        <begin position="135"/>
        <end position="189"/>
    </location>
</feature>
<keyword evidence="6" id="KW-0479">Metal-binding</keyword>
<evidence type="ECO:0000256" key="1">
    <source>
        <dbReference type="ARBA" id="ARBA00024353"/>
    </source>
</evidence>
<accession>A0A1I2Z235</accession>
<dbReference type="EMBL" id="FOOX01000024">
    <property type="protein sequence ID" value="SFH31685.1"/>
    <property type="molecule type" value="Genomic_DNA"/>
</dbReference>